<dbReference type="Proteomes" id="UP000182114">
    <property type="component" value="Unassembled WGS sequence"/>
</dbReference>
<dbReference type="PANTHER" id="PTHR35936:SF19">
    <property type="entry name" value="AMINO-ACID-BINDING PROTEIN YXEM-RELATED"/>
    <property type="match status" value="1"/>
</dbReference>
<evidence type="ECO:0000256" key="3">
    <source>
        <dbReference type="ARBA" id="ARBA00022729"/>
    </source>
</evidence>
<comment type="similarity">
    <text evidence="2 4">Belongs to the bacterial solute-binding protein 3 family.</text>
</comment>
<comment type="subcellular location">
    <subcellularLocation>
        <location evidence="1">Cell envelope</location>
    </subcellularLocation>
</comment>
<gene>
    <name evidence="5" type="ORF">SAMN04487992_105189</name>
</gene>
<dbReference type="SMART" id="SM00062">
    <property type="entry name" value="PBPb"/>
    <property type="match status" value="1"/>
</dbReference>
<dbReference type="PANTHER" id="PTHR35936">
    <property type="entry name" value="MEMBRANE-BOUND LYTIC MUREIN TRANSGLYCOSYLASE F"/>
    <property type="match status" value="1"/>
</dbReference>
<name>A0A1G7H0S9_9FLAO</name>
<dbReference type="PROSITE" id="PS01039">
    <property type="entry name" value="SBP_BACTERIAL_3"/>
    <property type="match status" value="1"/>
</dbReference>
<dbReference type="EMBL" id="FNBD01000005">
    <property type="protein sequence ID" value="SDE93913.1"/>
    <property type="molecule type" value="Genomic_DNA"/>
</dbReference>
<accession>A0A1G7H0S9</accession>
<keyword evidence="3" id="KW-0732">Signal</keyword>
<dbReference type="InterPro" id="IPR018313">
    <property type="entry name" value="SBP_3_CS"/>
</dbReference>
<proteinExistence type="inferred from homology"/>
<dbReference type="RefSeq" id="WP_024479079.1">
    <property type="nucleotide sequence ID" value="NZ_FNBD01000005.1"/>
</dbReference>
<dbReference type="SUPFAM" id="SSF53850">
    <property type="entry name" value="Periplasmic binding protein-like II"/>
    <property type="match status" value="1"/>
</dbReference>
<organism evidence="5 6">
    <name type="scientific">Cellulophaga baltica</name>
    <dbReference type="NCBI Taxonomy" id="76594"/>
    <lineage>
        <taxon>Bacteria</taxon>
        <taxon>Pseudomonadati</taxon>
        <taxon>Bacteroidota</taxon>
        <taxon>Flavobacteriia</taxon>
        <taxon>Flavobacteriales</taxon>
        <taxon>Flavobacteriaceae</taxon>
        <taxon>Cellulophaga</taxon>
    </lineage>
</organism>
<dbReference type="eggNOG" id="COG0834">
    <property type="taxonomic scope" value="Bacteria"/>
</dbReference>
<dbReference type="InterPro" id="IPR001638">
    <property type="entry name" value="Solute-binding_3/MltF_N"/>
</dbReference>
<sequence length="282" mass="32027">MKSINLNFKLIIIWCIILCSYGCAPKIAPLQEITKESSLLDKIIERDTLKVGTTTDFLPFTYTNPETSNYQGIDIELAKDLAKSLNVNLLIVKTSWPTLLADLENGSYDIGMSGITINLKRQQQAFFSNPMRSSGKAAIARTEDQEKYTTIDAINTPEVRVIFNPGGTNETFARDNFPKAQLILNEDNLSIFQKIANGEVDVMVTDAIETLVQERIHPELKAINPDSPFNFFEMAYLLPRDVVFQAYINQWLNLRQKDGTYDTIFKSELERIPYLNKTQSPR</sequence>
<evidence type="ECO:0000313" key="5">
    <source>
        <dbReference type="EMBL" id="SDE93913.1"/>
    </source>
</evidence>
<dbReference type="GO" id="GO:0030313">
    <property type="term" value="C:cell envelope"/>
    <property type="evidence" value="ECO:0007669"/>
    <property type="project" value="UniProtKB-SubCell"/>
</dbReference>
<dbReference type="AlphaFoldDB" id="A0A1G7H0S9"/>
<evidence type="ECO:0000256" key="2">
    <source>
        <dbReference type="ARBA" id="ARBA00010333"/>
    </source>
</evidence>
<evidence type="ECO:0000313" key="6">
    <source>
        <dbReference type="Proteomes" id="UP000182114"/>
    </source>
</evidence>
<keyword evidence="6" id="KW-1185">Reference proteome</keyword>
<protein>
    <submittedName>
        <fullName evidence="5">Cyclohexadienyl dehydratase</fullName>
    </submittedName>
</protein>
<evidence type="ECO:0000256" key="1">
    <source>
        <dbReference type="ARBA" id="ARBA00004196"/>
    </source>
</evidence>
<dbReference type="Pfam" id="PF00497">
    <property type="entry name" value="SBP_bac_3"/>
    <property type="match status" value="1"/>
</dbReference>
<evidence type="ECO:0000256" key="4">
    <source>
        <dbReference type="RuleBase" id="RU003744"/>
    </source>
</evidence>
<dbReference type="Gene3D" id="3.40.190.10">
    <property type="entry name" value="Periplasmic binding protein-like II"/>
    <property type="match status" value="2"/>
</dbReference>
<reference evidence="6" key="1">
    <citation type="submission" date="2016-10" db="EMBL/GenBank/DDBJ databases">
        <authorList>
            <person name="Varghese N."/>
            <person name="Submissions S."/>
        </authorList>
    </citation>
    <scope>NUCLEOTIDE SEQUENCE [LARGE SCALE GENOMIC DNA]</scope>
    <source>
        <strain evidence="6">DSM 24729</strain>
    </source>
</reference>